<dbReference type="Pfam" id="PF18895">
    <property type="entry name" value="T4SS_pilin"/>
    <property type="match status" value="1"/>
</dbReference>
<name>A0ABV6MBM1_9ACTN</name>
<dbReference type="Proteomes" id="UP001589867">
    <property type="component" value="Unassembled WGS sequence"/>
</dbReference>
<keyword evidence="1" id="KW-1133">Transmembrane helix</keyword>
<keyword evidence="2" id="KW-0732">Signal</keyword>
<keyword evidence="1" id="KW-0472">Membrane</keyword>
<accession>A0ABV6MBM1</accession>
<keyword evidence="4" id="KW-1185">Reference proteome</keyword>
<gene>
    <name evidence="3" type="ORF">ACFFIA_31170</name>
</gene>
<comment type="caution">
    <text evidence="3">The sequence shown here is derived from an EMBL/GenBank/DDBJ whole genome shotgun (WGS) entry which is preliminary data.</text>
</comment>
<keyword evidence="1" id="KW-0812">Transmembrane</keyword>
<evidence type="ECO:0000256" key="2">
    <source>
        <dbReference type="SAM" id="SignalP"/>
    </source>
</evidence>
<feature type="chain" id="PRO_5045140534" evidence="2">
    <location>
        <begin position="44"/>
        <end position="127"/>
    </location>
</feature>
<dbReference type="InterPro" id="IPR043993">
    <property type="entry name" value="T4SS_pilin"/>
</dbReference>
<evidence type="ECO:0000313" key="3">
    <source>
        <dbReference type="EMBL" id="MFC0532120.1"/>
    </source>
</evidence>
<dbReference type="RefSeq" id="WP_377257661.1">
    <property type="nucleotide sequence ID" value="NZ_JBHLUH010000064.1"/>
</dbReference>
<proteinExistence type="predicted"/>
<organism evidence="3 4">
    <name type="scientific">Phytohabitans kaempferiae</name>
    <dbReference type="NCBI Taxonomy" id="1620943"/>
    <lineage>
        <taxon>Bacteria</taxon>
        <taxon>Bacillati</taxon>
        <taxon>Actinomycetota</taxon>
        <taxon>Actinomycetes</taxon>
        <taxon>Micromonosporales</taxon>
        <taxon>Micromonosporaceae</taxon>
    </lineage>
</organism>
<feature type="signal peptide" evidence="2">
    <location>
        <begin position="1"/>
        <end position="43"/>
    </location>
</feature>
<sequence>MFRIPARPRALTYPRRRLRTGAHLLAHVATVVLILSVPAAAFAAPGDDANTAALRAVINNLRFWVMGILAAIATLYLVLAGVYRATAGGDPAQVDKSKEAFKNALIGYALAVLSPVVLGILQSLLPR</sequence>
<dbReference type="EMBL" id="JBHLUH010000064">
    <property type="protein sequence ID" value="MFC0532120.1"/>
    <property type="molecule type" value="Genomic_DNA"/>
</dbReference>
<evidence type="ECO:0000256" key="1">
    <source>
        <dbReference type="SAM" id="Phobius"/>
    </source>
</evidence>
<evidence type="ECO:0000313" key="4">
    <source>
        <dbReference type="Proteomes" id="UP001589867"/>
    </source>
</evidence>
<feature type="transmembrane region" description="Helical" evidence="1">
    <location>
        <begin position="104"/>
        <end position="125"/>
    </location>
</feature>
<reference evidence="3 4" key="1">
    <citation type="submission" date="2024-09" db="EMBL/GenBank/DDBJ databases">
        <authorList>
            <person name="Sun Q."/>
            <person name="Mori K."/>
        </authorList>
    </citation>
    <scope>NUCLEOTIDE SEQUENCE [LARGE SCALE GENOMIC DNA]</scope>
    <source>
        <strain evidence="3 4">TBRC 3947</strain>
    </source>
</reference>
<protein>
    <submittedName>
        <fullName evidence="3">Pilin</fullName>
    </submittedName>
</protein>
<feature type="transmembrane region" description="Helical" evidence="1">
    <location>
        <begin position="63"/>
        <end position="83"/>
    </location>
</feature>